<gene>
    <name evidence="3" type="ORF">G0L85_23625</name>
</gene>
<dbReference type="SUPFAM" id="SSF53335">
    <property type="entry name" value="S-adenosyl-L-methionine-dependent methyltransferases"/>
    <property type="match status" value="1"/>
</dbReference>
<dbReference type="Gene3D" id="3.40.50.150">
    <property type="entry name" value="Vaccinia Virus protein VP39"/>
    <property type="match status" value="1"/>
</dbReference>
<dbReference type="EMBL" id="DAANKA010000104">
    <property type="protein sequence ID" value="HAD0205315.1"/>
    <property type="molecule type" value="Genomic_DNA"/>
</dbReference>
<dbReference type="GO" id="GO:0032259">
    <property type="term" value="P:methylation"/>
    <property type="evidence" value="ECO:0007669"/>
    <property type="project" value="UniProtKB-KW"/>
</dbReference>
<proteinExistence type="predicted"/>
<dbReference type="InterPro" id="IPR002052">
    <property type="entry name" value="DNA_methylase_N6_adenine_CS"/>
</dbReference>
<dbReference type="PROSITE" id="PS00092">
    <property type="entry name" value="N6_MTASE"/>
    <property type="match status" value="1"/>
</dbReference>
<reference evidence="3" key="1">
    <citation type="journal article" date="2018" name="Genome Biol.">
        <title>SKESA: strategic k-mer extension for scrupulous assemblies.</title>
        <authorList>
            <person name="Souvorov A."/>
            <person name="Agarwala R."/>
            <person name="Lipman D.J."/>
        </authorList>
    </citation>
    <scope>NUCLEOTIDE SEQUENCE</scope>
    <source>
        <strain evidence="3">M281758.7</strain>
    </source>
</reference>
<comment type="caution">
    <text evidence="3">The sequence shown here is derived from an EMBL/GenBank/DDBJ whole genome shotgun (WGS) entry which is preliminary data.</text>
</comment>
<organism evidence="3">
    <name type="scientific">Salmonella typhimurium</name>
    <dbReference type="NCBI Taxonomy" id="90371"/>
    <lineage>
        <taxon>Bacteria</taxon>
        <taxon>Pseudomonadati</taxon>
        <taxon>Pseudomonadota</taxon>
        <taxon>Gammaproteobacteria</taxon>
        <taxon>Enterobacterales</taxon>
        <taxon>Enterobacteriaceae</taxon>
        <taxon>Salmonella</taxon>
    </lineage>
</organism>
<dbReference type="GO" id="GO:0003676">
    <property type="term" value="F:nucleic acid binding"/>
    <property type="evidence" value="ECO:0007669"/>
    <property type="project" value="InterPro"/>
</dbReference>
<evidence type="ECO:0000313" key="3">
    <source>
        <dbReference type="EMBL" id="HAD0205315.1"/>
    </source>
</evidence>
<accession>A0A707XMP3</accession>
<name>A0A707XMP3_SALTM</name>
<dbReference type="GO" id="GO:0008168">
    <property type="term" value="F:methyltransferase activity"/>
    <property type="evidence" value="ECO:0007669"/>
    <property type="project" value="UniProtKB-KW"/>
</dbReference>
<evidence type="ECO:0000256" key="2">
    <source>
        <dbReference type="ARBA" id="ARBA00022679"/>
    </source>
</evidence>
<sequence length="41" mass="4602">MSRLILGNCVDIMSGFPERAVDFILTDPPYLVGFRDRSGRS</sequence>
<feature type="non-terminal residue" evidence="3">
    <location>
        <position position="41"/>
    </location>
</feature>
<reference evidence="3" key="2">
    <citation type="submission" date="2019-08" db="EMBL/GenBank/DDBJ databases">
        <authorList>
            <consortium name="NCBI Pathogen Detection Project"/>
        </authorList>
    </citation>
    <scope>NUCLEOTIDE SEQUENCE</scope>
    <source>
        <strain evidence="3">M281758.7</strain>
    </source>
</reference>
<dbReference type="InterPro" id="IPR029063">
    <property type="entry name" value="SAM-dependent_MTases_sf"/>
</dbReference>
<dbReference type="AlphaFoldDB" id="A0A707XMP3"/>
<protein>
    <submittedName>
        <fullName evidence="3">DNA methylase</fullName>
    </submittedName>
</protein>
<keyword evidence="1 3" id="KW-0489">Methyltransferase</keyword>
<evidence type="ECO:0000256" key="1">
    <source>
        <dbReference type="ARBA" id="ARBA00022603"/>
    </source>
</evidence>
<keyword evidence="2" id="KW-0808">Transferase</keyword>